<evidence type="ECO:0000256" key="5">
    <source>
        <dbReference type="ARBA" id="ARBA00023136"/>
    </source>
</evidence>
<evidence type="ECO:0000259" key="7">
    <source>
        <dbReference type="Pfam" id="PF00149"/>
    </source>
</evidence>
<dbReference type="InterPro" id="IPR029052">
    <property type="entry name" value="Metallo-depent_PP-like"/>
</dbReference>
<sequence length="239" mass="27587">MTRDIFLADAHLLSPGTKNYQQLLTFLESQRGRMRTLYILGDLFEFWVGYRHLVFTPYIPILEKLRSLHRDGTQIVYVEGNHDFHLGPFFRDNLDCLILPDGGTVEIDGKRVFLCHGDLINDRDRGYLLWRRLLRSAPIKASMALLPGDLTWRVALWASRMSQKGNAAKSKRSLPLELLEKFARDRLAQGCDIVITGHFHQAFRRDLDQGLLLGLGDWITRFSYAVHENGHFELKTYSA</sequence>
<evidence type="ECO:0000256" key="2">
    <source>
        <dbReference type="ARBA" id="ARBA00022519"/>
    </source>
</evidence>
<keyword evidence="6" id="KW-0464">Manganese</keyword>
<dbReference type="Proteomes" id="UP000035036">
    <property type="component" value="Chromosome"/>
</dbReference>
<keyword evidence="5" id="KW-0472">Membrane</keyword>
<dbReference type="STRING" id="483547.GSUB_04565"/>
<dbReference type="Gene3D" id="3.60.21.10">
    <property type="match status" value="1"/>
</dbReference>
<dbReference type="PANTHER" id="PTHR34990:SF1">
    <property type="entry name" value="UDP-2,3-DIACYLGLUCOSAMINE HYDROLASE"/>
    <property type="match status" value="1"/>
</dbReference>
<dbReference type="GO" id="GO:0009245">
    <property type="term" value="P:lipid A biosynthetic process"/>
    <property type="evidence" value="ECO:0007669"/>
    <property type="project" value="TreeGrafter"/>
</dbReference>
<proteinExistence type="predicted"/>
<dbReference type="InterPro" id="IPR004843">
    <property type="entry name" value="Calcineurin-like_PHP"/>
</dbReference>
<dbReference type="InterPro" id="IPR043461">
    <property type="entry name" value="LpxH-like"/>
</dbReference>
<dbReference type="GO" id="GO:0016020">
    <property type="term" value="C:membrane"/>
    <property type="evidence" value="ECO:0007669"/>
    <property type="project" value="GOC"/>
</dbReference>
<dbReference type="GO" id="GO:0046872">
    <property type="term" value="F:metal ion binding"/>
    <property type="evidence" value="ECO:0007669"/>
    <property type="project" value="UniProtKB-KW"/>
</dbReference>
<dbReference type="CDD" id="cd07398">
    <property type="entry name" value="MPP_YbbF-LpxH"/>
    <property type="match status" value="1"/>
</dbReference>
<keyword evidence="3" id="KW-0479">Metal-binding</keyword>
<evidence type="ECO:0000256" key="1">
    <source>
        <dbReference type="ARBA" id="ARBA00022475"/>
    </source>
</evidence>
<dbReference type="EMBL" id="CP010311">
    <property type="protein sequence ID" value="AJF05979.1"/>
    <property type="molecule type" value="Genomic_DNA"/>
</dbReference>
<dbReference type="RefSeq" id="WP_040199415.1">
    <property type="nucleotide sequence ID" value="NZ_CP010311.1"/>
</dbReference>
<organism evidence="8 9">
    <name type="scientific">Geoalkalibacter subterraneus</name>
    <dbReference type="NCBI Taxonomy" id="483547"/>
    <lineage>
        <taxon>Bacteria</taxon>
        <taxon>Pseudomonadati</taxon>
        <taxon>Thermodesulfobacteriota</taxon>
        <taxon>Desulfuromonadia</taxon>
        <taxon>Desulfuromonadales</taxon>
        <taxon>Geoalkalibacteraceae</taxon>
        <taxon>Geoalkalibacter</taxon>
    </lineage>
</organism>
<dbReference type="Pfam" id="PF00149">
    <property type="entry name" value="Metallophos"/>
    <property type="match status" value="1"/>
</dbReference>
<accession>A0A0B5FMW7</accession>
<dbReference type="HOGENOM" id="CLU_074586_1_0_7"/>
<keyword evidence="9" id="KW-1185">Reference proteome</keyword>
<keyword evidence="1" id="KW-1003">Cell membrane</keyword>
<dbReference type="SUPFAM" id="SSF56300">
    <property type="entry name" value="Metallo-dependent phosphatases"/>
    <property type="match status" value="1"/>
</dbReference>
<protein>
    <recommendedName>
        <fullName evidence="7">Calcineurin-like phosphoesterase domain-containing protein</fullName>
    </recommendedName>
</protein>
<dbReference type="AlphaFoldDB" id="A0A0B5FMW7"/>
<keyword evidence="4" id="KW-0378">Hydrolase</keyword>
<dbReference type="GO" id="GO:0008758">
    <property type="term" value="F:UDP-2,3-diacylglucosamine hydrolase activity"/>
    <property type="evidence" value="ECO:0007669"/>
    <property type="project" value="TreeGrafter"/>
</dbReference>
<dbReference type="KEGG" id="gsb:GSUB_04565"/>
<keyword evidence="2" id="KW-0997">Cell inner membrane</keyword>
<feature type="domain" description="Calcineurin-like phosphoesterase" evidence="7">
    <location>
        <begin position="6"/>
        <end position="201"/>
    </location>
</feature>
<dbReference type="OrthoDB" id="270739at2"/>
<evidence type="ECO:0000313" key="9">
    <source>
        <dbReference type="Proteomes" id="UP000035036"/>
    </source>
</evidence>
<evidence type="ECO:0000256" key="6">
    <source>
        <dbReference type="ARBA" id="ARBA00023211"/>
    </source>
</evidence>
<evidence type="ECO:0000256" key="4">
    <source>
        <dbReference type="ARBA" id="ARBA00022801"/>
    </source>
</evidence>
<dbReference type="PANTHER" id="PTHR34990">
    <property type="entry name" value="UDP-2,3-DIACYLGLUCOSAMINE HYDROLASE-RELATED"/>
    <property type="match status" value="1"/>
</dbReference>
<gene>
    <name evidence="8" type="ORF">GSUB_04565</name>
</gene>
<evidence type="ECO:0000256" key="3">
    <source>
        <dbReference type="ARBA" id="ARBA00022723"/>
    </source>
</evidence>
<name>A0A0B5FMW7_9BACT</name>
<evidence type="ECO:0000313" key="8">
    <source>
        <dbReference type="EMBL" id="AJF05979.1"/>
    </source>
</evidence>
<reference evidence="8 9" key="1">
    <citation type="journal article" date="2015" name="Genome Announc.">
        <title>Genomes of Geoalkalibacter ferrihydriticus Z-0531T and Geoalkalibacter subterraneus Red1T, Two Haloalkaliphilic Metal-Reducing Deltaproteobacteria.</title>
        <authorList>
            <person name="Badalamenti J.P."/>
            <person name="Krajmalnik-Brown R."/>
            <person name="Torres C.I."/>
            <person name="Bond D.R."/>
        </authorList>
    </citation>
    <scope>NUCLEOTIDE SEQUENCE [LARGE SCALE GENOMIC DNA]</scope>
    <source>
        <strain evidence="8 9">Red1</strain>
    </source>
</reference>